<accession>A0AAQ1ZLX1</accession>
<keyword evidence="1" id="KW-0812">Transmembrane</keyword>
<proteinExistence type="predicted"/>
<evidence type="ECO:0000256" key="1">
    <source>
        <dbReference type="SAM" id="Phobius"/>
    </source>
</evidence>
<protein>
    <submittedName>
        <fullName evidence="2">Uncharacterized protein</fullName>
    </submittedName>
</protein>
<evidence type="ECO:0000313" key="2">
    <source>
        <dbReference type="EMBL" id="SUB96496.1"/>
    </source>
</evidence>
<keyword evidence="1" id="KW-0472">Membrane</keyword>
<dbReference type="EMBL" id="UGTJ01000002">
    <property type="protein sequence ID" value="SUB96496.1"/>
    <property type="molecule type" value="Genomic_DNA"/>
</dbReference>
<sequence>MSCFFIYPISLLSPFLYEAWKPICPLPHSAIYSNKILSIFISLSFIFHSITPCLLSILQ</sequence>
<gene>
    <name evidence="2" type="ORF">NCTC13063_02255</name>
</gene>
<organism evidence="2 3">
    <name type="scientific">Segatella buccae</name>
    <dbReference type="NCBI Taxonomy" id="28126"/>
    <lineage>
        <taxon>Bacteria</taxon>
        <taxon>Pseudomonadati</taxon>
        <taxon>Bacteroidota</taxon>
        <taxon>Bacteroidia</taxon>
        <taxon>Bacteroidales</taxon>
        <taxon>Prevotellaceae</taxon>
        <taxon>Segatella</taxon>
    </lineage>
</organism>
<feature type="transmembrane region" description="Helical" evidence="1">
    <location>
        <begin position="36"/>
        <end position="58"/>
    </location>
</feature>
<dbReference type="Proteomes" id="UP000255283">
    <property type="component" value="Unassembled WGS sequence"/>
</dbReference>
<evidence type="ECO:0000313" key="3">
    <source>
        <dbReference type="Proteomes" id="UP000255283"/>
    </source>
</evidence>
<comment type="caution">
    <text evidence="2">The sequence shown here is derived from an EMBL/GenBank/DDBJ whole genome shotgun (WGS) entry which is preliminary data.</text>
</comment>
<name>A0AAQ1ZLX1_9BACT</name>
<keyword evidence="1" id="KW-1133">Transmembrane helix</keyword>
<reference evidence="2 3" key="1">
    <citation type="submission" date="2018-06" db="EMBL/GenBank/DDBJ databases">
        <authorList>
            <consortium name="Pathogen Informatics"/>
            <person name="Doyle S."/>
        </authorList>
    </citation>
    <scope>NUCLEOTIDE SEQUENCE [LARGE SCALE GENOMIC DNA]</scope>
    <source>
        <strain evidence="2 3">NCTC13063</strain>
    </source>
</reference>
<dbReference type="AlphaFoldDB" id="A0AAQ1ZLX1"/>